<dbReference type="NCBIfam" id="TIGR04053">
    <property type="entry name" value="TIGR04053 family radical SAM/SPASM domain-containing protein"/>
    <property type="match status" value="1"/>
</dbReference>
<dbReference type="GO" id="GO:0046872">
    <property type="term" value="F:metal ion binding"/>
    <property type="evidence" value="ECO:0007669"/>
    <property type="project" value="UniProtKB-KW"/>
</dbReference>
<dbReference type="RefSeq" id="WP_243012052.1">
    <property type="nucleotide sequence ID" value="NZ_JALGAR010000002.1"/>
</dbReference>
<dbReference type="SUPFAM" id="SSF102114">
    <property type="entry name" value="Radical SAM enzymes"/>
    <property type="match status" value="1"/>
</dbReference>
<evidence type="ECO:0000256" key="5">
    <source>
        <dbReference type="ARBA" id="ARBA00023004"/>
    </source>
</evidence>
<dbReference type="PIRSF" id="PIRSF037420">
    <property type="entry name" value="PQQ_syn_pqqE"/>
    <property type="match status" value="1"/>
</dbReference>
<evidence type="ECO:0000313" key="9">
    <source>
        <dbReference type="Proteomes" id="UP001165341"/>
    </source>
</evidence>
<evidence type="ECO:0000256" key="2">
    <source>
        <dbReference type="ARBA" id="ARBA00022485"/>
    </source>
</evidence>
<keyword evidence="6" id="KW-0411">Iron-sulfur</keyword>
<feature type="domain" description="Radical SAM core" evidence="7">
    <location>
        <begin position="59"/>
        <end position="296"/>
    </location>
</feature>
<comment type="cofactor">
    <cofactor evidence="1">
        <name>[4Fe-4S] cluster</name>
        <dbReference type="ChEBI" id="CHEBI:49883"/>
    </cofactor>
</comment>
<keyword evidence="2" id="KW-0004">4Fe-4S</keyword>
<dbReference type="SMART" id="SM00729">
    <property type="entry name" value="Elp3"/>
    <property type="match status" value="1"/>
</dbReference>
<sequence length="430" mass="44880">MSTATQTTQTTGAVETTGAGASAAIGVDVLDPTRSHVLGHPAVLPTLPAARRGPGPDYSKRPMLVFWETTRACALACKHCRASATMQALPGELSTAQGKDLIDQIAGFGRPYPILVLTGGDCLMRPDLFELVEYATGLGLPTALSPSVTPTLTAAMIEKIVASGVKAVSISLDGASAPTHEGVRGIPGHFEDTVNAIRALASAGLSVQVNTTVMRANVDELADVAALIQNAGAAIWEVFFLVQVGRGVSTEAVTPEEHEEICHFLYDASQHGFIIRTVEAPFFRRVVARRRAGDPAPATPLYERLASRLESLMGPPIGLPRAQTASTRDGKGIVFVAYDGEVYPAGFLPLGLGNVETTPLAEIYRDNPLLKQIRATEFTGRCGSCEYADLCGGSRARAFASSGDPLGEDPACPYLPGTDAAAGTPVGAGA</sequence>
<dbReference type="Gene3D" id="3.20.20.70">
    <property type="entry name" value="Aldolase class I"/>
    <property type="match status" value="1"/>
</dbReference>
<dbReference type="AlphaFoldDB" id="A0AA41QVW1"/>
<dbReference type="InterPro" id="IPR013785">
    <property type="entry name" value="Aldolase_TIM"/>
</dbReference>
<dbReference type="InterPro" id="IPR007197">
    <property type="entry name" value="rSAM"/>
</dbReference>
<dbReference type="Proteomes" id="UP001165341">
    <property type="component" value="Unassembled WGS sequence"/>
</dbReference>
<dbReference type="CDD" id="cd01335">
    <property type="entry name" value="Radical_SAM"/>
    <property type="match status" value="1"/>
</dbReference>
<organism evidence="8 9">
    <name type="scientific">Cryobacterium zhongshanensis</name>
    <dbReference type="NCBI Taxonomy" id="2928153"/>
    <lineage>
        <taxon>Bacteria</taxon>
        <taxon>Bacillati</taxon>
        <taxon>Actinomycetota</taxon>
        <taxon>Actinomycetes</taxon>
        <taxon>Micrococcales</taxon>
        <taxon>Microbacteriaceae</taxon>
        <taxon>Cryobacterium</taxon>
    </lineage>
</organism>
<dbReference type="InterPro" id="IPR058240">
    <property type="entry name" value="rSAM_sf"/>
</dbReference>
<keyword evidence="4" id="KW-0479">Metal-binding</keyword>
<dbReference type="SFLD" id="SFLDS00029">
    <property type="entry name" value="Radical_SAM"/>
    <property type="match status" value="1"/>
</dbReference>
<evidence type="ECO:0000256" key="4">
    <source>
        <dbReference type="ARBA" id="ARBA00022723"/>
    </source>
</evidence>
<protein>
    <submittedName>
        <fullName evidence="8">TIGR04053 family radical SAM/SPASM domain-containing protein</fullName>
    </submittedName>
</protein>
<keyword evidence="9" id="KW-1185">Reference proteome</keyword>
<dbReference type="InterPro" id="IPR006638">
    <property type="entry name" value="Elp3/MiaA/NifB-like_rSAM"/>
</dbReference>
<dbReference type="GO" id="GO:0051539">
    <property type="term" value="F:4 iron, 4 sulfur cluster binding"/>
    <property type="evidence" value="ECO:0007669"/>
    <property type="project" value="UniProtKB-KW"/>
</dbReference>
<dbReference type="EMBL" id="JALGAR010000002">
    <property type="protein sequence ID" value="MCI4658305.1"/>
    <property type="molecule type" value="Genomic_DNA"/>
</dbReference>
<dbReference type="CDD" id="cd21123">
    <property type="entry name" value="SPASM_MftC-like"/>
    <property type="match status" value="1"/>
</dbReference>
<evidence type="ECO:0000256" key="6">
    <source>
        <dbReference type="ARBA" id="ARBA00023014"/>
    </source>
</evidence>
<accession>A0AA41QVW1</accession>
<gene>
    <name evidence="8" type="ORF">MQH31_10855</name>
</gene>
<keyword evidence="3" id="KW-0949">S-adenosyl-L-methionine</keyword>
<dbReference type="PANTHER" id="PTHR11228">
    <property type="entry name" value="RADICAL SAM DOMAIN PROTEIN"/>
    <property type="match status" value="1"/>
</dbReference>
<comment type="caution">
    <text evidence="8">The sequence shown here is derived from an EMBL/GenBank/DDBJ whole genome shotgun (WGS) entry which is preliminary data.</text>
</comment>
<dbReference type="InterPro" id="IPR050377">
    <property type="entry name" value="Radical_SAM_PqqE_MftC-like"/>
</dbReference>
<reference evidence="8" key="1">
    <citation type="submission" date="2022-03" db="EMBL/GenBank/DDBJ databases">
        <title>Cryobacterium sp. nov. strain ZS14-85, isolated from Antarctic soil.</title>
        <authorList>
            <person name="Li J."/>
            <person name="Niu G."/>
        </authorList>
    </citation>
    <scope>NUCLEOTIDE SEQUENCE</scope>
    <source>
        <strain evidence="8">ZS14-85</strain>
    </source>
</reference>
<dbReference type="SFLD" id="SFLDG01386">
    <property type="entry name" value="main_SPASM_domain-containing"/>
    <property type="match status" value="1"/>
</dbReference>
<evidence type="ECO:0000259" key="7">
    <source>
        <dbReference type="PROSITE" id="PS51918"/>
    </source>
</evidence>
<dbReference type="Pfam" id="PF04055">
    <property type="entry name" value="Radical_SAM"/>
    <property type="match status" value="1"/>
</dbReference>
<proteinExistence type="predicted"/>
<dbReference type="Pfam" id="PF13186">
    <property type="entry name" value="SPASM"/>
    <property type="match status" value="1"/>
</dbReference>
<dbReference type="InterPro" id="IPR023885">
    <property type="entry name" value="4Fe4S-binding_SPASM_dom"/>
</dbReference>
<evidence type="ECO:0000256" key="1">
    <source>
        <dbReference type="ARBA" id="ARBA00001966"/>
    </source>
</evidence>
<evidence type="ECO:0000256" key="3">
    <source>
        <dbReference type="ARBA" id="ARBA00022691"/>
    </source>
</evidence>
<dbReference type="GO" id="GO:0003824">
    <property type="term" value="F:catalytic activity"/>
    <property type="evidence" value="ECO:0007669"/>
    <property type="project" value="InterPro"/>
</dbReference>
<name>A0AA41QVW1_9MICO</name>
<dbReference type="PROSITE" id="PS51918">
    <property type="entry name" value="RADICAL_SAM"/>
    <property type="match status" value="1"/>
</dbReference>
<evidence type="ECO:0000313" key="8">
    <source>
        <dbReference type="EMBL" id="MCI4658305.1"/>
    </source>
</evidence>
<dbReference type="SFLD" id="SFLDG01067">
    <property type="entry name" value="SPASM/twitch_domain_containing"/>
    <property type="match status" value="1"/>
</dbReference>
<dbReference type="InterPro" id="IPR017200">
    <property type="entry name" value="PqqE-like"/>
</dbReference>
<dbReference type="PANTHER" id="PTHR11228:SF34">
    <property type="entry name" value="TUNGSTEN-CONTAINING ALDEHYDE FERREDOXIN OXIDOREDUCTASE COFACTOR MODIFYING PROTEIN"/>
    <property type="match status" value="1"/>
</dbReference>
<keyword evidence="5" id="KW-0408">Iron</keyword>